<dbReference type="EMBL" id="LJUI01000007">
    <property type="protein sequence ID" value="KPK71168.1"/>
    <property type="molecule type" value="Genomic_DNA"/>
</dbReference>
<dbReference type="AlphaFoldDB" id="A0A0S8GEN6"/>
<comment type="caution">
    <text evidence="1">The sequence shown here is derived from an EMBL/GenBank/DDBJ whole genome shotgun (WGS) entry which is preliminary data.</text>
</comment>
<evidence type="ECO:0000313" key="2">
    <source>
        <dbReference type="Proteomes" id="UP000051717"/>
    </source>
</evidence>
<name>A0A0S8GEN6_UNCT6</name>
<gene>
    <name evidence="1" type="ORF">AMJ82_01760</name>
</gene>
<reference evidence="1 2" key="1">
    <citation type="journal article" date="2015" name="Microbiome">
        <title>Genomic resolution of linkages in carbon, nitrogen, and sulfur cycling among widespread estuary sediment bacteria.</title>
        <authorList>
            <person name="Baker B.J."/>
            <person name="Lazar C.S."/>
            <person name="Teske A.P."/>
            <person name="Dick G.J."/>
        </authorList>
    </citation>
    <scope>NUCLEOTIDE SEQUENCE [LARGE SCALE GENOMIC DNA]</scope>
    <source>
        <strain evidence="1">SM23_40</strain>
    </source>
</reference>
<proteinExistence type="predicted"/>
<evidence type="ECO:0000313" key="1">
    <source>
        <dbReference type="EMBL" id="KPK71168.1"/>
    </source>
</evidence>
<organism evidence="1 2">
    <name type="scientific">candidate division TA06 bacterium SM23_40</name>
    <dbReference type="NCBI Taxonomy" id="1703774"/>
    <lineage>
        <taxon>Bacteria</taxon>
        <taxon>Bacteria division TA06</taxon>
    </lineage>
</organism>
<sequence>MWGEVFSHDDLLVADVRYRDFRIECNRMAMLDRSIARMDTLSISRVGGSVKMKSPGAEWGIPMLWYSKSSLPESGT</sequence>
<protein>
    <submittedName>
        <fullName evidence="1">Uncharacterized protein</fullName>
    </submittedName>
</protein>
<accession>A0A0S8GEN6</accession>
<dbReference type="Proteomes" id="UP000051717">
    <property type="component" value="Unassembled WGS sequence"/>
</dbReference>